<protein>
    <recommendedName>
        <fullName evidence="2">VanZ-like domain-containing protein</fullName>
    </recommendedName>
</protein>
<dbReference type="InterPro" id="IPR006976">
    <property type="entry name" value="VanZ-like"/>
</dbReference>
<evidence type="ECO:0000313" key="3">
    <source>
        <dbReference type="EMBL" id="BBB28764.1"/>
    </source>
</evidence>
<keyword evidence="4" id="KW-1185">Reference proteome</keyword>
<organism evidence="3 4">
    <name type="scientific">Neptunomonas japonica JAMM 1380</name>
    <dbReference type="NCBI Taxonomy" id="1441457"/>
    <lineage>
        <taxon>Bacteria</taxon>
        <taxon>Pseudomonadati</taxon>
        <taxon>Pseudomonadota</taxon>
        <taxon>Gammaproteobacteria</taxon>
        <taxon>Oceanospirillales</taxon>
        <taxon>Oceanospirillaceae</taxon>
        <taxon>Neptunomonas</taxon>
    </lineage>
</organism>
<dbReference type="Pfam" id="PF04892">
    <property type="entry name" value="VanZ"/>
    <property type="match status" value="1"/>
</dbReference>
<feature type="transmembrane region" description="Helical" evidence="1">
    <location>
        <begin position="633"/>
        <end position="651"/>
    </location>
</feature>
<feature type="domain" description="VanZ-like" evidence="2">
    <location>
        <begin position="16"/>
        <end position="120"/>
    </location>
</feature>
<feature type="transmembrane region" description="Helical" evidence="1">
    <location>
        <begin position="255"/>
        <end position="275"/>
    </location>
</feature>
<dbReference type="KEGG" id="njp:NEJAP_0807"/>
<feature type="transmembrane region" description="Helical" evidence="1">
    <location>
        <begin position="206"/>
        <end position="224"/>
    </location>
</feature>
<feature type="transmembrane region" description="Helical" evidence="1">
    <location>
        <begin position="72"/>
        <end position="96"/>
    </location>
</feature>
<feature type="transmembrane region" description="Helical" evidence="1">
    <location>
        <begin position="179"/>
        <end position="199"/>
    </location>
</feature>
<dbReference type="RefSeq" id="WP_201349429.1">
    <property type="nucleotide sequence ID" value="NZ_AP014546.1"/>
</dbReference>
<gene>
    <name evidence="3" type="ORF">NEJAP_0807</name>
</gene>
<evidence type="ECO:0000313" key="4">
    <source>
        <dbReference type="Proteomes" id="UP000595332"/>
    </source>
</evidence>
<reference evidence="3 4" key="1">
    <citation type="journal article" date="2008" name="Int. J. Syst. Evol. Microbiol.">
        <title>Neptunomonas japonica sp. nov., an Osedax japonicus symbiont-like bacterium isolated from sediment adjacent to sperm whale carcasses off Kagoshima, Japan.</title>
        <authorList>
            <person name="Miyazaki M."/>
            <person name="Nogi Y."/>
            <person name="Fujiwara Y."/>
            <person name="Kawato M."/>
            <person name="Kubokawa K."/>
            <person name="Horikoshi K."/>
        </authorList>
    </citation>
    <scope>NUCLEOTIDE SEQUENCE [LARGE SCALE GENOMIC DNA]</scope>
    <source>
        <strain evidence="3 4">JAMM 1380</strain>
    </source>
</reference>
<evidence type="ECO:0000256" key="1">
    <source>
        <dbReference type="SAM" id="Phobius"/>
    </source>
</evidence>
<feature type="transmembrane region" description="Helical" evidence="1">
    <location>
        <begin position="102"/>
        <end position="122"/>
    </location>
</feature>
<evidence type="ECO:0000259" key="2">
    <source>
        <dbReference type="Pfam" id="PF04892"/>
    </source>
</evidence>
<name>A0A7R6PAA2_9GAMM</name>
<feature type="transmembrane region" description="Helical" evidence="1">
    <location>
        <begin position="134"/>
        <end position="159"/>
    </location>
</feature>
<feature type="transmembrane region" description="Helical" evidence="1">
    <location>
        <begin position="550"/>
        <end position="574"/>
    </location>
</feature>
<feature type="transmembrane region" description="Helical" evidence="1">
    <location>
        <begin position="586"/>
        <end position="608"/>
    </location>
</feature>
<dbReference type="EMBL" id="AP014546">
    <property type="protein sequence ID" value="BBB28764.1"/>
    <property type="molecule type" value="Genomic_DNA"/>
</dbReference>
<feature type="transmembrane region" description="Helical" evidence="1">
    <location>
        <begin position="295"/>
        <end position="317"/>
    </location>
</feature>
<accession>A0A7R6PAA2</accession>
<feature type="transmembrane region" description="Helical" evidence="1">
    <location>
        <begin position="407"/>
        <end position="428"/>
    </location>
</feature>
<keyword evidence="1" id="KW-1133">Transmembrane helix</keyword>
<feature type="transmembrane region" description="Helical" evidence="1">
    <location>
        <begin position="658"/>
        <end position="679"/>
    </location>
</feature>
<keyword evidence="1" id="KW-0472">Membrane</keyword>
<feature type="transmembrane region" description="Helical" evidence="1">
    <location>
        <begin position="47"/>
        <end position="65"/>
    </location>
</feature>
<feature type="transmembrane region" description="Helical" evidence="1">
    <location>
        <begin position="448"/>
        <end position="466"/>
    </location>
</feature>
<sequence length="864" mass="95848">MRFVFYFVCFLIAYGSLFPFEFSKNIDDAVFLAFVNSWNGQTSLGDVLGNIILFMPYSFFGLVAFSKSKASMTLIATLSVFGVLLAFACQVAQLYLPSRSPALVDVYWNTLGLVLGIAFAYSDRVRTFVRSVELYSFSLPLVLLGLWCASRLVPFVPSIDLQSYKNALKPLLVAPEFDFYQFLFFVAAWLVAAHLFFYLCKSRVKFLLLIGAVLTVSLLEIIIVKNDLSVTDVASWVCALLLWPLLPKKISKRSLYLVFVLLAGVVSGSLLPFEWQVNSGAFEWVPFSGFLSGSMLTSAGVFAQKLFVIGAIFFLLCESGRLSQKAIAVVFSVFLAIEVLQNWLVGHSAEITDPLLVLFCGLLFRRVLQSSLKKPVLLTETESVVTQVSKPVEMASLSSSCDFKRRCLVVIAGIVVAVSIMIAFYFLVRLPGVPYNIRELFRFEASGFDLLFVSLALLWFGVGAAWMGEVIAKSRRPVIVAPVAATVVAIILYFLFFFGVTGESISDVAGSSVWVHRVGTRGVFGPLGVSFVEFFGADNLRLLTEPVEPIVRFGALFGPVLILLGIFFATLFKTRWLPLPWRKKGVLRYFLIYCLYMLPWFLVCKVIAFDLSSTDNLNELIARDGPWGLGGGGYLYLLVFIVVFSAVLLSISLIRVRFLTISAACLAVLALIPVGWFLLNKGLVENVGKYGLNYSGVDFLLGPDRKNLVSSDALFLRWIVVQLSGVIVLAIGAHLYLRWVGVSILSRHETVLSKSAVTMLQDIEVNLSTSQLDFLNELASVKKQTISFIVRSIIDNAMSEELGSSDEFLESLEKSISEYSRMKVCVIRVELNQIKWVAVVAAKGNVSDSRVIRKTLEQFMKSCS</sequence>
<feature type="transmembrane region" description="Helical" evidence="1">
    <location>
        <begin position="478"/>
        <end position="498"/>
    </location>
</feature>
<keyword evidence="1" id="KW-0812">Transmembrane</keyword>
<proteinExistence type="predicted"/>
<feature type="transmembrane region" description="Helical" evidence="1">
    <location>
        <begin position="230"/>
        <end position="246"/>
    </location>
</feature>
<dbReference type="AlphaFoldDB" id="A0A7R6PAA2"/>
<feature type="transmembrane region" description="Helical" evidence="1">
    <location>
        <begin position="715"/>
        <end position="737"/>
    </location>
</feature>
<dbReference type="Proteomes" id="UP000595332">
    <property type="component" value="Chromosome"/>
</dbReference>